<reference evidence="3" key="1">
    <citation type="submission" date="2018-05" db="EMBL/GenBank/DDBJ databases">
        <authorList>
            <person name="Lanie J.A."/>
            <person name="Ng W.-L."/>
            <person name="Kazmierczak K.M."/>
            <person name="Andrzejewski T.M."/>
            <person name="Davidsen T.M."/>
            <person name="Wayne K.J."/>
            <person name="Tettelin H."/>
            <person name="Glass J.I."/>
            <person name="Rusch D."/>
            <person name="Podicherti R."/>
            <person name="Tsui H.-C.T."/>
            <person name="Winkler M.E."/>
        </authorList>
    </citation>
    <scope>NUCLEOTIDE SEQUENCE</scope>
</reference>
<feature type="transmembrane region" description="Helical" evidence="1">
    <location>
        <begin position="41"/>
        <end position="63"/>
    </location>
</feature>
<evidence type="ECO:0000256" key="1">
    <source>
        <dbReference type="SAM" id="Phobius"/>
    </source>
</evidence>
<proteinExistence type="predicted"/>
<name>A0A381P5M8_9ZZZZ</name>
<keyword evidence="1" id="KW-0472">Membrane</keyword>
<dbReference type="PROSITE" id="PS50006">
    <property type="entry name" value="FHA_DOMAIN"/>
    <property type="match status" value="1"/>
</dbReference>
<accession>A0A381P5M8</accession>
<feature type="domain" description="FHA" evidence="2">
    <location>
        <begin position="219"/>
        <end position="273"/>
    </location>
</feature>
<dbReference type="SMART" id="SM00240">
    <property type="entry name" value="FHA"/>
    <property type="match status" value="1"/>
</dbReference>
<evidence type="ECO:0000259" key="2">
    <source>
        <dbReference type="PROSITE" id="PS50006"/>
    </source>
</evidence>
<dbReference type="CDD" id="cd00060">
    <property type="entry name" value="FHA"/>
    <property type="match status" value="1"/>
</dbReference>
<dbReference type="InterPro" id="IPR000253">
    <property type="entry name" value="FHA_dom"/>
</dbReference>
<dbReference type="SUPFAM" id="SSF49879">
    <property type="entry name" value="SMAD/FHA domain"/>
    <property type="match status" value="1"/>
</dbReference>
<dbReference type="EMBL" id="UINC01000832">
    <property type="protein sequence ID" value="SUZ61874.1"/>
    <property type="molecule type" value="Genomic_DNA"/>
</dbReference>
<gene>
    <name evidence="3" type="ORF">METZ01_LOCUS14728</name>
</gene>
<protein>
    <recommendedName>
        <fullName evidence="2">FHA domain-containing protein</fullName>
    </recommendedName>
</protein>
<dbReference type="Gene3D" id="2.60.200.20">
    <property type="match status" value="1"/>
</dbReference>
<keyword evidence="1" id="KW-1133">Transmembrane helix</keyword>
<dbReference type="AlphaFoldDB" id="A0A381P5M8"/>
<organism evidence="3">
    <name type="scientific">marine metagenome</name>
    <dbReference type="NCBI Taxonomy" id="408172"/>
    <lineage>
        <taxon>unclassified sequences</taxon>
        <taxon>metagenomes</taxon>
        <taxon>ecological metagenomes</taxon>
    </lineage>
</organism>
<evidence type="ECO:0000313" key="3">
    <source>
        <dbReference type="EMBL" id="SUZ61874.1"/>
    </source>
</evidence>
<dbReference type="Pfam" id="PF00498">
    <property type="entry name" value="FHA"/>
    <property type="match status" value="1"/>
</dbReference>
<dbReference type="InterPro" id="IPR008984">
    <property type="entry name" value="SMAD_FHA_dom_sf"/>
</dbReference>
<sequence length="309" mass="34850">MLATEQVVEQNVLNRGDSPPAFLEYFFPETFFLKISENPSLTLAEALLAFAGVLLVVLGLWFLRKPRVKIQSGLGFQLLNLGEQNPFIPLKSEVQTLEFLSQIKTSKKYRLSANLNRVTLTPQQNTLLLEDKNYKNALLINRRRSHRTVLCDNDVLDVGEMILLFRNPGVPAGKIHRPVRKDLQLPIVGMNPKGPVSTKTPILIIAGSQQEIPLVRNLNTLGTSNFNDIILESDEVSLRHAKIYKVGESWKIQNLQIQETTSVNGRRIDQRFLHDGDEVVVGNVVFKFSTCKAQSKQVRKPIKETAKKS</sequence>
<keyword evidence="1" id="KW-0812">Transmembrane</keyword>